<feature type="compositionally biased region" description="Low complexity" evidence="1">
    <location>
        <begin position="173"/>
        <end position="208"/>
    </location>
</feature>
<accession>S4Y6B7</accession>
<reference evidence="3 4" key="1">
    <citation type="journal article" date="2013" name="Sci. Rep.">
        <title>Extraordinary expansion of a Sorangium cellulosum genome from an alkaline milieu.</title>
        <authorList>
            <person name="Han K."/>
            <person name="Li Z.F."/>
            <person name="Peng R."/>
            <person name="Zhu L.P."/>
            <person name="Zhou T."/>
            <person name="Wang L.G."/>
            <person name="Li S.G."/>
            <person name="Zhang X.B."/>
            <person name="Hu W."/>
            <person name="Wu Z.H."/>
            <person name="Qin N."/>
            <person name="Li Y.Z."/>
        </authorList>
    </citation>
    <scope>NUCLEOTIDE SEQUENCE [LARGE SCALE GENOMIC DNA]</scope>
    <source>
        <strain evidence="3 4">So0157-2</strain>
    </source>
</reference>
<feature type="signal peptide" evidence="2">
    <location>
        <begin position="1"/>
        <end position="22"/>
    </location>
</feature>
<sequence>MRVWGLAFAVCAALLMPCEASAEEGFHVVVVRPQRAGKVVDEATVRLTGELRAVGFSVRSAEGTSGTDGRAQVEGAEGTLAAIAILESDRGAAADIWVADHVMKKTVVRRVELGDPDVTNAVSDLAVRSAELLRASLVEVIGARRRELPPEIARWIAQASPPAERAIAEPAKEAAGPAKGTETGGMAKEAAGAAQADARTAREAAGSANEPTGGGSALPERRAPHEANAAPRGAERRRDSLEAGSAHLIGELGGVSSVYLRVEHALAARLSLRATFVPGILEHRLDAPAGSVTLRQTLATLGLAYAFDAEAARLYPVIALGVGAYHASIDGQASLPAEGRHEDFVTAGVALGGGLGVRITPELTALAQLDVVLLATEPVLAVAGTEVGRTGRPALLSCVGLKLSY</sequence>
<protein>
    <recommendedName>
        <fullName evidence="5">Outer membrane protein beta-barrel domain-containing protein</fullName>
    </recommendedName>
</protein>
<gene>
    <name evidence="3" type="ORF">SCE1572_41340</name>
</gene>
<dbReference type="AlphaFoldDB" id="S4Y6B7"/>
<dbReference type="EMBL" id="CP003969">
    <property type="protein sequence ID" value="AGP40389.1"/>
    <property type="molecule type" value="Genomic_DNA"/>
</dbReference>
<proteinExistence type="predicted"/>
<dbReference type="RefSeq" id="WP_020740135.1">
    <property type="nucleotide sequence ID" value="NC_021658.1"/>
</dbReference>
<dbReference type="PATRIC" id="fig|1254432.3.peg.9347"/>
<dbReference type="Proteomes" id="UP000014803">
    <property type="component" value="Chromosome"/>
</dbReference>
<evidence type="ECO:0000256" key="1">
    <source>
        <dbReference type="SAM" id="MobiDB-lite"/>
    </source>
</evidence>
<name>S4Y6B7_SORCE</name>
<keyword evidence="2" id="KW-0732">Signal</keyword>
<evidence type="ECO:0000313" key="3">
    <source>
        <dbReference type="EMBL" id="AGP40389.1"/>
    </source>
</evidence>
<feature type="region of interest" description="Disordered" evidence="1">
    <location>
        <begin position="160"/>
        <end position="240"/>
    </location>
</feature>
<dbReference type="HOGENOM" id="CLU_679531_0_0_7"/>
<feature type="chain" id="PRO_5004526025" description="Outer membrane protein beta-barrel domain-containing protein" evidence="2">
    <location>
        <begin position="23"/>
        <end position="405"/>
    </location>
</feature>
<evidence type="ECO:0000256" key="2">
    <source>
        <dbReference type="SAM" id="SignalP"/>
    </source>
</evidence>
<evidence type="ECO:0008006" key="5">
    <source>
        <dbReference type="Google" id="ProtNLM"/>
    </source>
</evidence>
<dbReference type="KEGG" id="scu:SCE1572_41340"/>
<organism evidence="3 4">
    <name type="scientific">Sorangium cellulosum So0157-2</name>
    <dbReference type="NCBI Taxonomy" id="1254432"/>
    <lineage>
        <taxon>Bacteria</taxon>
        <taxon>Pseudomonadati</taxon>
        <taxon>Myxococcota</taxon>
        <taxon>Polyangia</taxon>
        <taxon>Polyangiales</taxon>
        <taxon>Polyangiaceae</taxon>
        <taxon>Sorangium</taxon>
    </lineage>
</organism>
<evidence type="ECO:0000313" key="4">
    <source>
        <dbReference type="Proteomes" id="UP000014803"/>
    </source>
</evidence>
<dbReference type="OrthoDB" id="5511418at2"/>